<comment type="similarity">
    <text evidence="3">Belongs to the EamA transporter family.</text>
</comment>
<dbReference type="Gene3D" id="3.40.50.720">
    <property type="entry name" value="NAD(P)-binding Rossmann-like Domain"/>
    <property type="match status" value="1"/>
</dbReference>
<dbReference type="EMBL" id="QUTH01003656">
    <property type="protein sequence ID" value="RHZ18032.1"/>
    <property type="molecule type" value="Genomic_DNA"/>
</dbReference>
<dbReference type="InterPro" id="IPR000620">
    <property type="entry name" value="EamA_dom"/>
</dbReference>
<evidence type="ECO:0000256" key="2">
    <source>
        <dbReference type="ARBA" id="ARBA00006484"/>
    </source>
</evidence>
<dbReference type="VEuPathDB" id="FungiDB:H257_02909"/>
<feature type="transmembrane region" description="Helical" evidence="13">
    <location>
        <begin position="433"/>
        <end position="457"/>
    </location>
</feature>
<feature type="region of interest" description="Disordered" evidence="12">
    <location>
        <begin position="904"/>
        <end position="924"/>
    </location>
</feature>
<evidence type="ECO:0000256" key="3">
    <source>
        <dbReference type="ARBA" id="ARBA00007362"/>
    </source>
</evidence>
<keyword evidence="9" id="KW-0560">Oxidoreductase</keyword>
<feature type="domain" description="EamA" evidence="14">
    <location>
        <begin position="373"/>
        <end position="508"/>
    </location>
</feature>
<dbReference type="NCBIfam" id="TIGR00688">
    <property type="entry name" value="rarD"/>
    <property type="match status" value="1"/>
</dbReference>
<dbReference type="GO" id="GO:0016491">
    <property type="term" value="F:oxidoreductase activity"/>
    <property type="evidence" value="ECO:0007669"/>
    <property type="project" value="UniProtKB-KW"/>
</dbReference>
<feature type="transmembrane region" description="Helical" evidence="13">
    <location>
        <begin position="463"/>
        <end position="485"/>
    </location>
</feature>
<keyword evidence="10 13" id="KW-0472">Membrane</keyword>
<evidence type="ECO:0000313" key="18">
    <source>
        <dbReference type="Proteomes" id="UP000285712"/>
    </source>
</evidence>
<evidence type="ECO:0000313" key="15">
    <source>
        <dbReference type="EMBL" id="RHY92387.1"/>
    </source>
</evidence>
<dbReference type="InterPro" id="IPR037185">
    <property type="entry name" value="EmrE-like"/>
</dbReference>
<feature type="transmembrane region" description="Helical" evidence="13">
    <location>
        <begin position="370"/>
        <end position="391"/>
    </location>
</feature>
<feature type="coiled-coil region" evidence="11">
    <location>
        <begin position="44"/>
        <end position="71"/>
    </location>
</feature>
<keyword evidence="7" id="KW-0521">NADP</keyword>
<keyword evidence="11" id="KW-0175">Coiled coil</keyword>
<evidence type="ECO:0000313" key="17">
    <source>
        <dbReference type="Proteomes" id="UP000285430"/>
    </source>
</evidence>
<evidence type="ECO:0000256" key="11">
    <source>
        <dbReference type="SAM" id="Coils"/>
    </source>
</evidence>
<feature type="transmembrane region" description="Helical" evidence="13">
    <location>
        <begin position="638"/>
        <end position="655"/>
    </location>
</feature>
<evidence type="ECO:0000256" key="7">
    <source>
        <dbReference type="ARBA" id="ARBA00022857"/>
    </source>
</evidence>
<feature type="transmembrane region" description="Helical" evidence="13">
    <location>
        <begin position="607"/>
        <end position="626"/>
    </location>
</feature>
<dbReference type="InterPro" id="IPR004626">
    <property type="entry name" value="RarD"/>
</dbReference>
<proteinExistence type="inferred from homology"/>
<evidence type="ECO:0000256" key="12">
    <source>
        <dbReference type="SAM" id="MobiDB-lite"/>
    </source>
</evidence>
<evidence type="ECO:0000256" key="5">
    <source>
        <dbReference type="ARBA" id="ARBA00022475"/>
    </source>
</evidence>
<feature type="non-terminal residue" evidence="16">
    <location>
        <position position="1"/>
    </location>
</feature>
<dbReference type="VEuPathDB" id="FungiDB:H257_02911"/>
<dbReference type="InterPro" id="IPR036291">
    <property type="entry name" value="NAD(P)-bd_dom_sf"/>
</dbReference>
<sequence length="977" mass="107849">TSSAVGLGAVPPSSDPQRLLSYVLNIMPQYTSMELSTTHFRLYNQHLRLELEQVRQTLEFMQERAHDEEDKRLFLEKYASEVVKERNELLHHKGKKSHKLWHNCCRKHASYDLDVTPSIASLRGEKLTEVGLQLKQNMQALQEKDRLLQTAQHLAHTKQIELDAHMSSCRKERDQLHDYIAQISGLQTAQERQLYEAQSQLAVEVEANDKSHGEIDQLHRRLEQVEGQLEEQSAILADKDSQIQHLTHLLENAADVERQLQDECRRLAHPGRHAEIEALHSQVEALQTADMTQLTRKYTKHIQVLQDQLDKQSRTIDGLEQELHRFRPMTLDDMSDKDTPPSVAASSWHDSLGSVSQFSRSFFPPIHTMSLLLGVIYATLTNTVWGCYPLYWKRLAEIPALQITAHRIVWSFVLLELLLVVTGRWKHFHTTAFTRLNIATGALSGTLVGSHWLLWVWAVNRGFIVQASLGSFMIPLATMFLGMLFLKERFRLWQWVGMALAIGGVTVVAVGNDTFPWVSFVLALTFGLYGLVKKQTKLDAIEGMTLEFAIMSIPSLTYLVVAEVHSQGVFSHVDVTTDLLLVGGGAITAIPYVWFSTAALRLPMTILGIFGYIVPTGNLLIGVFVYHEPFSTTKLAGFVLIWIALAVFSVESLLVPPASVDGKDQLPTSVTHSLDVTNANVSTTELGDAYVPFEEHSPVLITGGSRGIGKMMAEGFVRNGAKVYISARSDSVCNETAAELNAMDVSTVEGCQRLAKALGEHESKLHVLINNSGVAWGGGFDAHSAKAWSKVMDLNVTSPFFLTKFLLPLLQTHARVIMVGSIAGLQPQDLGTLAYDTSKAAIHHLTRVLAVQLAPRQITVNCIAPGLVPTKMSQQIATATGKECVSLLARYVLSMTSEIGQISANGRPCDSSGAPGKPVGHGRPSALPRYVLQRLSQNLSKILKMVASPAAGWITGTVLAVDGGQVFATPTGDHAKL</sequence>
<protein>
    <recommendedName>
        <fullName evidence="14">EamA domain-containing protein</fullName>
    </recommendedName>
</protein>
<dbReference type="SUPFAM" id="SSF103481">
    <property type="entry name" value="Multidrug resistance efflux transporter EmrE"/>
    <property type="match status" value="2"/>
</dbReference>
<keyword evidence="6 13" id="KW-0812">Transmembrane</keyword>
<dbReference type="SUPFAM" id="SSF51735">
    <property type="entry name" value="NAD(P)-binding Rossmann-fold domains"/>
    <property type="match status" value="1"/>
</dbReference>
<dbReference type="InterPro" id="IPR052178">
    <property type="entry name" value="Sec_Metab_Biosynth_SDR"/>
</dbReference>
<dbReference type="PRINTS" id="PR00081">
    <property type="entry name" value="GDHRDH"/>
</dbReference>
<keyword evidence="8 13" id="KW-1133">Transmembrane helix</keyword>
<gene>
    <name evidence="15" type="ORF">DYB35_002752</name>
    <name evidence="16" type="ORF">DYB37_005785</name>
</gene>
<dbReference type="InterPro" id="IPR002347">
    <property type="entry name" value="SDR_fam"/>
</dbReference>
<feature type="transmembrane region" description="Helical" evidence="13">
    <location>
        <begin position="515"/>
        <end position="532"/>
    </location>
</feature>
<keyword evidence="5" id="KW-1003">Cell membrane</keyword>
<dbReference type="Proteomes" id="UP000285712">
    <property type="component" value="Unassembled WGS sequence"/>
</dbReference>
<evidence type="ECO:0000256" key="9">
    <source>
        <dbReference type="ARBA" id="ARBA00023002"/>
    </source>
</evidence>
<evidence type="ECO:0000256" key="6">
    <source>
        <dbReference type="ARBA" id="ARBA00022692"/>
    </source>
</evidence>
<dbReference type="Pfam" id="PF00892">
    <property type="entry name" value="EamA"/>
    <property type="match status" value="1"/>
</dbReference>
<dbReference type="EMBL" id="QUTG01003260">
    <property type="protein sequence ID" value="RHY92387.1"/>
    <property type="molecule type" value="Genomic_DNA"/>
</dbReference>
<feature type="coiled-coil region" evidence="11">
    <location>
        <begin position="208"/>
        <end position="266"/>
    </location>
</feature>
<dbReference type="Pfam" id="PF00106">
    <property type="entry name" value="adh_short"/>
    <property type="match status" value="1"/>
</dbReference>
<feature type="transmembrane region" description="Helical" evidence="13">
    <location>
        <begin position="581"/>
        <end position="600"/>
    </location>
</feature>
<evidence type="ECO:0000256" key="10">
    <source>
        <dbReference type="ARBA" id="ARBA00023136"/>
    </source>
</evidence>
<accession>A0A3R6XNJ2</accession>
<reference evidence="17 18" key="1">
    <citation type="submission" date="2018-08" db="EMBL/GenBank/DDBJ databases">
        <title>Aphanomyces genome sequencing and annotation.</title>
        <authorList>
            <person name="Minardi D."/>
            <person name="Oidtmann B."/>
            <person name="Van Der Giezen M."/>
            <person name="Studholme D.J."/>
        </authorList>
    </citation>
    <scope>NUCLEOTIDE SEQUENCE [LARGE SCALE GENOMIC DNA]</scope>
    <source>
        <strain evidence="16 17">Da</strain>
        <strain evidence="15 18">Sv</strain>
    </source>
</reference>
<evidence type="ECO:0000259" key="14">
    <source>
        <dbReference type="Pfam" id="PF00892"/>
    </source>
</evidence>
<evidence type="ECO:0000313" key="16">
    <source>
        <dbReference type="EMBL" id="RHZ18032.1"/>
    </source>
</evidence>
<comment type="similarity">
    <text evidence="2">Belongs to the short-chain dehydrogenases/reductases (SDR) family.</text>
</comment>
<dbReference type="Proteomes" id="UP000285430">
    <property type="component" value="Unassembled WGS sequence"/>
</dbReference>
<comment type="subcellular location">
    <subcellularLocation>
        <location evidence="1">Cell membrane</location>
        <topology evidence="1">Multi-pass membrane protein</topology>
    </subcellularLocation>
</comment>
<evidence type="ECO:0000256" key="1">
    <source>
        <dbReference type="ARBA" id="ARBA00004651"/>
    </source>
</evidence>
<keyword evidence="4" id="KW-0813">Transport</keyword>
<dbReference type="AlphaFoldDB" id="A0A3R6XNJ2"/>
<dbReference type="GO" id="GO:0005886">
    <property type="term" value="C:plasma membrane"/>
    <property type="evidence" value="ECO:0007669"/>
    <property type="project" value="UniProtKB-SubCell"/>
</dbReference>
<evidence type="ECO:0000256" key="13">
    <source>
        <dbReference type="SAM" id="Phobius"/>
    </source>
</evidence>
<dbReference type="PANTHER" id="PTHR43618:SF8">
    <property type="entry name" value="7ALPHA-HYDROXYSTEROID DEHYDROGENASE"/>
    <property type="match status" value="1"/>
</dbReference>
<evidence type="ECO:0000256" key="4">
    <source>
        <dbReference type="ARBA" id="ARBA00022448"/>
    </source>
</evidence>
<organism evidence="16 17">
    <name type="scientific">Aphanomyces astaci</name>
    <name type="common">Crayfish plague agent</name>
    <dbReference type="NCBI Taxonomy" id="112090"/>
    <lineage>
        <taxon>Eukaryota</taxon>
        <taxon>Sar</taxon>
        <taxon>Stramenopiles</taxon>
        <taxon>Oomycota</taxon>
        <taxon>Saprolegniomycetes</taxon>
        <taxon>Saprolegniales</taxon>
        <taxon>Verrucalvaceae</taxon>
        <taxon>Aphanomyces</taxon>
    </lineage>
</organism>
<comment type="caution">
    <text evidence="16">The sequence shown here is derived from an EMBL/GenBank/DDBJ whole genome shotgun (WGS) entry which is preliminary data.</text>
</comment>
<dbReference type="PANTHER" id="PTHR43618">
    <property type="entry name" value="7-ALPHA-HYDROXYSTEROID DEHYDROGENASE"/>
    <property type="match status" value="1"/>
</dbReference>
<feature type="transmembrane region" description="Helical" evidence="13">
    <location>
        <begin position="492"/>
        <end position="509"/>
    </location>
</feature>
<evidence type="ECO:0000256" key="8">
    <source>
        <dbReference type="ARBA" id="ARBA00022989"/>
    </source>
</evidence>
<name>A0A3R6XNJ2_APHAT</name>